<dbReference type="Proteomes" id="UP000287651">
    <property type="component" value="Unassembled WGS sequence"/>
</dbReference>
<accession>A0A427AJB5</accession>
<organism evidence="1 2">
    <name type="scientific">Ensete ventricosum</name>
    <name type="common">Abyssinian banana</name>
    <name type="synonym">Musa ensete</name>
    <dbReference type="NCBI Taxonomy" id="4639"/>
    <lineage>
        <taxon>Eukaryota</taxon>
        <taxon>Viridiplantae</taxon>
        <taxon>Streptophyta</taxon>
        <taxon>Embryophyta</taxon>
        <taxon>Tracheophyta</taxon>
        <taxon>Spermatophyta</taxon>
        <taxon>Magnoliopsida</taxon>
        <taxon>Liliopsida</taxon>
        <taxon>Zingiberales</taxon>
        <taxon>Musaceae</taxon>
        <taxon>Ensete</taxon>
    </lineage>
</organism>
<gene>
    <name evidence="1" type="ORF">B296_00008036</name>
</gene>
<sequence>MQWELAEGQPRFGRYCQELVETSPEVCQKVCREFINRLLGVRRKDAGSSSRVCRRESGAHWGFTGRMPVVHWCWDQLALGEEGGAGVLVQSYGLPLAISRCVSSDLPDTFSKVLANARELPPHRPILGLMSKLDPGFMFDL</sequence>
<dbReference type="EMBL" id="AMZH03002227">
    <property type="protein sequence ID" value="RRT76314.1"/>
    <property type="molecule type" value="Genomic_DNA"/>
</dbReference>
<name>A0A427AJB5_ENSVE</name>
<dbReference type="AlphaFoldDB" id="A0A427AJB5"/>
<reference evidence="1 2" key="1">
    <citation type="journal article" date="2014" name="Agronomy (Basel)">
        <title>A Draft Genome Sequence for Ensete ventricosum, the Drought-Tolerant Tree Against Hunger.</title>
        <authorList>
            <person name="Harrison J."/>
            <person name="Moore K.A."/>
            <person name="Paszkiewicz K."/>
            <person name="Jones T."/>
            <person name="Grant M."/>
            <person name="Ambacheew D."/>
            <person name="Muzemil S."/>
            <person name="Studholme D.J."/>
        </authorList>
    </citation>
    <scope>NUCLEOTIDE SEQUENCE [LARGE SCALE GENOMIC DNA]</scope>
</reference>
<evidence type="ECO:0000313" key="1">
    <source>
        <dbReference type="EMBL" id="RRT76314.1"/>
    </source>
</evidence>
<evidence type="ECO:0000313" key="2">
    <source>
        <dbReference type="Proteomes" id="UP000287651"/>
    </source>
</evidence>
<proteinExistence type="predicted"/>
<comment type="caution">
    <text evidence="1">The sequence shown here is derived from an EMBL/GenBank/DDBJ whole genome shotgun (WGS) entry which is preliminary data.</text>
</comment>
<protein>
    <submittedName>
        <fullName evidence="1">Uncharacterized protein</fullName>
    </submittedName>
</protein>